<protein>
    <submittedName>
        <fullName evidence="1">Immunity 26/phosphotriesterase HocA family protein</fullName>
    </submittedName>
</protein>
<reference evidence="2" key="1">
    <citation type="journal article" date="2019" name="Int. J. Syst. Evol. Microbiol.">
        <title>The Global Catalogue of Microorganisms (GCM) 10K type strain sequencing project: providing services to taxonomists for standard genome sequencing and annotation.</title>
        <authorList>
            <consortium name="The Broad Institute Genomics Platform"/>
            <consortium name="The Broad Institute Genome Sequencing Center for Infectious Disease"/>
            <person name="Wu L."/>
            <person name="Ma J."/>
        </authorList>
    </citation>
    <scope>NUCLEOTIDE SEQUENCE [LARGE SCALE GENOMIC DNA]</scope>
    <source>
        <strain evidence="2">KCTC 42217</strain>
    </source>
</reference>
<dbReference type="Proteomes" id="UP001597387">
    <property type="component" value="Unassembled WGS sequence"/>
</dbReference>
<dbReference type="EMBL" id="JBHUHZ010000001">
    <property type="protein sequence ID" value="MFD2162265.1"/>
    <property type="molecule type" value="Genomic_DNA"/>
</dbReference>
<evidence type="ECO:0000313" key="2">
    <source>
        <dbReference type="Proteomes" id="UP001597387"/>
    </source>
</evidence>
<dbReference type="RefSeq" id="WP_255903958.1">
    <property type="nucleotide sequence ID" value="NZ_JAFMZO010000003.1"/>
</dbReference>
<evidence type="ECO:0000313" key="1">
    <source>
        <dbReference type="EMBL" id="MFD2162265.1"/>
    </source>
</evidence>
<sequence>MARQQRTVGAFLKINLPNGKFGYARILKEASYAIYDLTTYEVVDVNEIAKHNVLFFVAVYDDVVTSGRWEKIGKRPLEEQFFGLPMKFIQDAQNPDKFSLYDPNSGDITAANKEDCLGLERAAVWEAEHVEERIVDHYEGRPNRWVEEMKAK</sequence>
<organism evidence="1 2">
    <name type="scientific">Paradesertivirga mongoliensis</name>
    <dbReference type="NCBI Taxonomy" id="2100740"/>
    <lineage>
        <taxon>Bacteria</taxon>
        <taxon>Pseudomonadati</taxon>
        <taxon>Bacteroidota</taxon>
        <taxon>Sphingobacteriia</taxon>
        <taxon>Sphingobacteriales</taxon>
        <taxon>Sphingobacteriaceae</taxon>
        <taxon>Paradesertivirga</taxon>
    </lineage>
</organism>
<name>A0ABW4ZKK2_9SPHI</name>
<keyword evidence="2" id="KW-1185">Reference proteome</keyword>
<dbReference type="Pfam" id="PF15428">
    <property type="entry name" value="Imm26"/>
    <property type="match status" value="1"/>
</dbReference>
<accession>A0ABW4ZKK2</accession>
<comment type="caution">
    <text evidence="1">The sequence shown here is derived from an EMBL/GenBank/DDBJ whole genome shotgun (WGS) entry which is preliminary data.</text>
</comment>
<proteinExistence type="predicted"/>
<gene>
    <name evidence="1" type="ORF">ACFSJU_07660</name>
</gene>
<dbReference type="InterPro" id="IPR029278">
    <property type="entry name" value="Imm26"/>
</dbReference>